<reference evidence="2 3" key="1">
    <citation type="submission" date="2018-07" db="EMBL/GenBank/DDBJ databases">
        <title>Phylogenomic Insights into understanding Host Adaptation of Lactobacillus reuteri by a novel species, Lactobacillus spp. M31.</title>
        <authorList>
            <person name="Sharma S."/>
            <person name="Patil P."/>
            <person name="Korpole S."/>
            <person name="Patil P.B."/>
        </authorList>
    </citation>
    <scope>NUCLEOTIDE SEQUENCE [LARGE SCALE GENOMIC DNA]</scope>
    <source>
        <strain evidence="2 3">M31</strain>
    </source>
</reference>
<evidence type="ECO:0008006" key="4">
    <source>
        <dbReference type="Google" id="ProtNLM"/>
    </source>
</evidence>
<keyword evidence="1" id="KW-0472">Membrane</keyword>
<keyword evidence="3" id="KW-1185">Reference proteome</keyword>
<comment type="caution">
    <text evidence="2">The sequence shown here is derived from an EMBL/GenBank/DDBJ whole genome shotgun (WGS) entry which is preliminary data.</text>
</comment>
<keyword evidence="1" id="KW-0812">Transmembrane</keyword>
<keyword evidence="1" id="KW-1133">Transmembrane helix</keyword>
<sequence length="158" mass="18210">MGLFFICILAAVIVIILYLAIHRLLINRATMMVRNKAQEVTDFAVNDCLKSLLSWERTLSSQIVADVWGKGVLAFEYHFDYRKAGISLDDFTEEKLATRLDEYAKQHQLQIAPKAAKAFVITDWWTYEGILHIDVAYLVNEATVEYIDDLKRLKHDSK</sequence>
<protein>
    <recommendedName>
        <fullName evidence="4">DUF1398 domain-containing protein</fullName>
    </recommendedName>
</protein>
<accession>A0ABR8P4R1</accession>
<proteinExistence type="predicted"/>
<dbReference type="RefSeq" id="WP_153930210.1">
    <property type="nucleotide sequence ID" value="NZ_QORN01000007.1"/>
</dbReference>
<evidence type="ECO:0000313" key="3">
    <source>
        <dbReference type="Proteomes" id="UP000704341"/>
    </source>
</evidence>
<gene>
    <name evidence="2" type="ORF">DTK66_02555</name>
</gene>
<feature type="transmembrane region" description="Helical" evidence="1">
    <location>
        <begin position="6"/>
        <end position="26"/>
    </location>
</feature>
<dbReference type="EMBL" id="QORN01000007">
    <property type="protein sequence ID" value="MBD5806001.1"/>
    <property type="molecule type" value="Genomic_DNA"/>
</dbReference>
<organism evidence="2 3">
    <name type="scientific">Limosilactobacillus walteri</name>
    <dbReference type="NCBI Taxonomy" id="2268022"/>
    <lineage>
        <taxon>Bacteria</taxon>
        <taxon>Bacillati</taxon>
        <taxon>Bacillota</taxon>
        <taxon>Bacilli</taxon>
        <taxon>Lactobacillales</taxon>
        <taxon>Lactobacillaceae</taxon>
        <taxon>Limosilactobacillus</taxon>
    </lineage>
</organism>
<name>A0ABR8P4R1_9LACO</name>
<evidence type="ECO:0000256" key="1">
    <source>
        <dbReference type="SAM" id="Phobius"/>
    </source>
</evidence>
<dbReference type="Proteomes" id="UP000704341">
    <property type="component" value="Unassembled WGS sequence"/>
</dbReference>
<evidence type="ECO:0000313" key="2">
    <source>
        <dbReference type="EMBL" id="MBD5806001.1"/>
    </source>
</evidence>